<dbReference type="SUPFAM" id="SSF53254">
    <property type="entry name" value="Phosphoglycerate mutase-like"/>
    <property type="match status" value="1"/>
</dbReference>
<reference evidence="1 2" key="1">
    <citation type="submission" date="2018-03" db="EMBL/GenBank/DDBJ databases">
        <title>Adhaeribacter sp. HMF7605 Genome sequencing and assembly.</title>
        <authorList>
            <person name="Kang H."/>
            <person name="Kang J."/>
            <person name="Cha I."/>
            <person name="Kim H."/>
            <person name="Joh K."/>
        </authorList>
    </citation>
    <scope>NUCLEOTIDE SEQUENCE [LARGE SCALE GENOMIC DNA]</scope>
    <source>
        <strain evidence="1 2">HMF7605</strain>
    </source>
</reference>
<accession>A0A2T2YJ71</accession>
<organism evidence="1 2">
    <name type="scientific">Adhaeribacter arboris</name>
    <dbReference type="NCBI Taxonomy" id="2072846"/>
    <lineage>
        <taxon>Bacteria</taxon>
        <taxon>Pseudomonadati</taxon>
        <taxon>Bacteroidota</taxon>
        <taxon>Cytophagia</taxon>
        <taxon>Cytophagales</taxon>
        <taxon>Hymenobacteraceae</taxon>
        <taxon>Adhaeribacter</taxon>
    </lineage>
</organism>
<dbReference type="InterPro" id="IPR029033">
    <property type="entry name" value="His_PPase_superfam"/>
</dbReference>
<evidence type="ECO:0000313" key="2">
    <source>
        <dbReference type="Proteomes" id="UP000240357"/>
    </source>
</evidence>
<comment type="caution">
    <text evidence="1">The sequence shown here is derived from an EMBL/GenBank/DDBJ whole genome shotgun (WGS) entry which is preliminary data.</text>
</comment>
<dbReference type="InterPro" id="IPR013078">
    <property type="entry name" value="His_Pase_superF_clade-1"/>
</dbReference>
<evidence type="ECO:0000313" key="1">
    <source>
        <dbReference type="EMBL" id="PSR55556.1"/>
    </source>
</evidence>
<name>A0A2T2YJ71_9BACT</name>
<proteinExistence type="predicted"/>
<keyword evidence="2" id="KW-1185">Reference proteome</keyword>
<dbReference type="Gene3D" id="3.40.50.1240">
    <property type="entry name" value="Phosphoglycerate mutase-like"/>
    <property type="match status" value="1"/>
</dbReference>
<dbReference type="OrthoDB" id="892470at2"/>
<dbReference type="RefSeq" id="WP_106931736.1">
    <property type="nucleotide sequence ID" value="NZ_PYFT01000001.1"/>
</dbReference>
<sequence>MDQPATQHIFLIRHQRPNVSKSGFFNQKQAHQFLKNYDTSAIEQLVTKPAGLPYEHVTQVFCSNLPRAKQTARAIFGPGVTLIEDALFNEFQRQVFRVPKVKFPIKFWLYGARILWLLGLNNKGLETFGQARKRAYQAAQKLAQQATTDGKVVLVAHGFLNFFVQRALKRMGWRVVRADGGGFLGVTELVKSIKE</sequence>
<protein>
    <submittedName>
        <fullName evidence="1">Histidine phosphatase family protein</fullName>
    </submittedName>
</protein>
<dbReference type="EMBL" id="PYFT01000001">
    <property type="protein sequence ID" value="PSR55556.1"/>
    <property type="molecule type" value="Genomic_DNA"/>
</dbReference>
<dbReference type="Proteomes" id="UP000240357">
    <property type="component" value="Unassembled WGS sequence"/>
</dbReference>
<dbReference type="Pfam" id="PF00300">
    <property type="entry name" value="His_Phos_1"/>
    <property type="match status" value="1"/>
</dbReference>
<gene>
    <name evidence="1" type="ORF">AHMF7605_19620</name>
</gene>
<dbReference type="AlphaFoldDB" id="A0A2T2YJ71"/>